<sequence length="416" mass="42661">MAAKMGMKLGMGLGGSRLLQQSAARRLGGRRPMSVVAAAPEKTELREHLPATVAGLSLLGTAGAPAAHAQDAPSVDEAVASIVDIVKATGEVVKQGVSAAQTGVDYAKTAYEAAAPVVKSAVEQAAPVVEKGVRTAVDVAAPALQSGLKEAEKALATSGVPTSVDLSAAKPLVESTEQAVTATKPFVDQAITFLTTTEPTLLGQYALAVLAAYYLTPPLLRAGVGLLRGYAGDISAAAALTAVESEGSAFIVDIRSLRDKEAGAPDIPNASKLVELEYAAIEDRRVRNQLRNAGDLEVQVTALQVAALKRLSPGSKVLLMDRNGGGPARAVAKELAARGFGRVFVIKGGFNGWVSSKLRTKTANIAYSRVEVVPGTFAGTGSTKPGPRQLPAASRNGRPVTVSGRRALPSITSGSS</sequence>
<keyword evidence="4" id="KW-1185">Reference proteome</keyword>
<dbReference type="GeneID" id="17357622"/>
<dbReference type="eggNOG" id="ENOG502QSV6">
    <property type="taxonomic scope" value="Eukaryota"/>
</dbReference>
<protein>
    <recommendedName>
        <fullName evidence="2">Rhodanese domain-containing protein</fullName>
    </recommendedName>
</protein>
<dbReference type="KEGG" id="cvr:CHLNCDRAFT_142036"/>
<dbReference type="GO" id="GO:0090333">
    <property type="term" value="P:regulation of stomatal closure"/>
    <property type="evidence" value="ECO:0007669"/>
    <property type="project" value="InterPro"/>
</dbReference>
<dbReference type="InterPro" id="IPR044690">
    <property type="entry name" value="CAS_plant"/>
</dbReference>
<accession>E1Z7L4</accession>
<evidence type="ECO:0000259" key="2">
    <source>
        <dbReference type="PROSITE" id="PS50206"/>
    </source>
</evidence>
<dbReference type="Gene3D" id="3.40.250.10">
    <property type="entry name" value="Rhodanese-like domain"/>
    <property type="match status" value="1"/>
</dbReference>
<dbReference type="SUPFAM" id="SSF52821">
    <property type="entry name" value="Rhodanese/Cell cycle control phosphatase"/>
    <property type="match status" value="1"/>
</dbReference>
<dbReference type="EMBL" id="GL433838">
    <property type="protein sequence ID" value="EFN57939.1"/>
    <property type="molecule type" value="Genomic_DNA"/>
</dbReference>
<dbReference type="AlphaFoldDB" id="E1Z7L4"/>
<gene>
    <name evidence="3" type="ORF">CHLNCDRAFT_142036</name>
</gene>
<dbReference type="GO" id="GO:0009704">
    <property type="term" value="P:de-etiolation"/>
    <property type="evidence" value="ECO:0007669"/>
    <property type="project" value="InterPro"/>
</dbReference>
<dbReference type="OrthoDB" id="2015023at2759"/>
<evidence type="ECO:0000313" key="4">
    <source>
        <dbReference type="Proteomes" id="UP000008141"/>
    </source>
</evidence>
<dbReference type="CDD" id="cd00158">
    <property type="entry name" value="RHOD"/>
    <property type="match status" value="1"/>
</dbReference>
<reference evidence="3 4" key="1">
    <citation type="journal article" date="2010" name="Plant Cell">
        <title>The Chlorella variabilis NC64A genome reveals adaptation to photosymbiosis, coevolution with viruses, and cryptic sex.</title>
        <authorList>
            <person name="Blanc G."/>
            <person name="Duncan G."/>
            <person name="Agarkova I."/>
            <person name="Borodovsky M."/>
            <person name="Gurnon J."/>
            <person name="Kuo A."/>
            <person name="Lindquist E."/>
            <person name="Lucas S."/>
            <person name="Pangilinan J."/>
            <person name="Polle J."/>
            <person name="Salamov A."/>
            <person name="Terry A."/>
            <person name="Yamada T."/>
            <person name="Dunigan D.D."/>
            <person name="Grigoriev I.V."/>
            <person name="Claverie J.M."/>
            <person name="Van Etten J.L."/>
        </authorList>
    </citation>
    <scope>NUCLEOTIDE SEQUENCE [LARGE SCALE GENOMIC DNA]</scope>
    <source>
        <strain evidence="3 4">NC64A</strain>
    </source>
</reference>
<dbReference type="InterPro" id="IPR036873">
    <property type="entry name" value="Rhodanese-like_dom_sf"/>
</dbReference>
<feature type="region of interest" description="Disordered" evidence="1">
    <location>
        <begin position="377"/>
        <end position="416"/>
    </location>
</feature>
<dbReference type="Pfam" id="PF00581">
    <property type="entry name" value="Rhodanese"/>
    <property type="match status" value="1"/>
</dbReference>
<name>E1Z7L4_CHLVA</name>
<dbReference type="STRING" id="554065.E1Z7L4"/>
<evidence type="ECO:0000313" key="3">
    <source>
        <dbReference type="EMBL" id="EFN57939.1"/>
    </source>
</evidence>
<dbReference type="InterPro" id="IPR001763">
    <property type="entry name" value="Rhodanese-like_dom"/>
</dbReference>
<evidence type="ECO:0000256" key="1">
    <source>
        <dbReference type="SAM" id="MobiDB-lite"/>
    </source>
</evidence>
<dbReference type="Proteomes" id="UP000008141">
    <property type="component" value="Unassembled WGS sequence"/>
</dbReference>
<dbReference type="PANTHER" id="PTHR34209:SF1">
    <property type="entry name" value="CALCIUM SENSING RECEPTOR, CHLOROPLASTIC"/>
    <property type="match status" value="1"/>
</dbReference>
<proteinExistence type="predicted"/>
<dbReference type="InParanoid" id="E1Z7L4"/>
<dbReference type="OMA" id="RIDHTHS"/>
<feature type="domain" description="Rhodanese" evidence="2">
    <location>
        <begin position="245"/>
        <end position="362"/>
    </location>
</feature>
<dbReference type="PROSITE" id="PS50206">
    <property type="entry name" value="RHODANESE_3"/>
    <property type="match status" value="1"/>
</dbReference>
<organism evidence="4">
    <name type="scientific">Chlorella variabilis</name>
    <name type="common">Green alga</name>
    <dbReference type="NCBI Taxonomy" id="554065"/>
    <lineage>
        <taxon>Eukaryota</taxon>
        <taxon>Viridiplantae</taxon>
        <taxon>Chlorophyta</taxon>
        <taxon>core chlorophytes</taxon>
        <taxon>Trebouxiophyceae</taxon>
        <taxon>Chlorellales</taxon>
        <taxon>Chlorellaceae</taxon>
        <taxon>Chlorella clade</taxon>
        <taxon>Chlorella</taxon>
    </lineage>
</organism>
<dbReference type="PANTHER" id="PTHR34209">
    <property type="entry name" value="RHODANESE/CELL CYCLE CONTROL PHOSPHATASE SUPERFAMILY PROTEIN"/>
    <property type="match status" value="1"/>
</dbReference>
<dbReference type="RefSeq" id="XP_005850041.1">
    <property type="nucleotide sequence ID" value="XM_005849979.1"/>
</dbReference>
<dbReference type="FunCoup" id="E1Z7L4">
    <property type="interactions" value="557"/>
</dbReference>
<dbReference type="GO" id="GO:0071277">
    <property type="term" value="P:cellular response to calcium ion"/>
    <property type="evidence" value="ECO:0007669"/>
    <property type="project" value="InterPro"/>
</dbReference>